<dbReference type="GO" id="GO:0052718">
    <property type="term" value="C:tRNA-specific adenosine-34 deaminase complex"/>
    <property type="evidence" value="ECO:0007669"/>
    <property type="project" value="EnsemblFungi"/>
</dbReference>
<dbReference type="CDD" id="cd01285">
    <property type="entry name" value="nucleoside_deaminase"/>
    <property type="match status" value="1"/>
</dbReference>
<dbReference type="InterPro" id="IPR016193">
    <property type="entry name" value="Cytidine_deaminase-like"/>
</dbReference>
<dbReference type="RefSeq" id="XP_022461584.1">
    <property type="nucleotide sequence ID" value="XM_022606329.1"/>
</dbReference>
<dbReference type="GO" id="GO:0002100">
    <property type="term" value="P:tRNA wobble adenosine to inosine editing"/>
    <property type="evidence" value="ECO:0007669"/>
    <property type="project" value="EnsemblFungi"/>
</dbReference>
<dbReference type="GO" id="GO:0005634">
    <property type="term" value="C:nucleus"/>
    <property type="evidence" value="ECO:0007669"/>
    <property type="project" value="TreeGrafter"/>
</dbReference>
<dbReference type="STRING" id="1382522.W6MXW6"/>
<dbReference type="GO" id="GO:0052717">
    <property type="term" value="F:tRNA-specific adenosine-34 deaminase activity"/>
    <property type="evidence" value="ECO:0007669"/>
    <property type="project" value="TreeGrafter"/>
</dbReference>
<protein>
    <recommendedName>
        <fullName evidence="3">CMP/dCMP-type deaminase domain-containing protein</fullName>
    </recommendedName>
</protein>
<keyword evidence="5" id="KW-1185">Reference proteome</keyword>
<evidence type="ECO:0000256" key="2">
    <source>
        <dbReference type="ARBA" id="ARBA00038160"/>
    </source>
</evidence>
<dbReference type="HOGENOM" id="CLU_013817_2_0_1"/>
<dbReference type="EMBL" id="HG793131">
    <property type="protein sequence ID" value="CDK29600.1"/>
    <property type="molecule type" value="Genomic_DNA"/>
</dbReference>
<dbReference type="Gene3D" id="3.40.140.10">
    <property type="entry name" value="Cytidine Deaminase, domain 2"/>
    <property type="match status" value="1"/>
</dbReference>
<evidence type="ECO:0000313" key="4">
    <source>
        <dbReference type="EMBL" id="CDK29600.1"/>
    </source>
</evidence>
<proteinExistence type="inferred from homology"/>
<dbReference type="SUPFAM" id="SSF53927">
    <property type="entry name" value="Cytidine deaminase-like"/>
    <property type="match status" value="1"/>
</dbReference>
<reference evidence="4" key="2">
    <citation type="submission" date="2014-02" db="EMBL/GenBank/DDBJ databases">
        <title>Complete DNA sequence of /Kuraishia capsulata/ illustrates novel genomic features among budding yeasts (/Saccharomycotina/).</title>
        <authorList>
            <person name="Morales L."/>
            <person name="Noel B."/>
            <person name="Porcel B."/>
            <person name="Marcet-Houben M."/>
            <person name="Hullo M-F."/>
            <person name="Sacerdot C."/>
            <person name="Tekaia F."/>
            <person name="Leh-Louis V."/>
            <person name="Despons L."/>
            <person name="Khanna V."/>
            <person name="Aury J-M."/>
            <person name="Barbe V."/>
            <person name="Couloux A."/>
            <person name="Labadie K."/>
            <person name="Pelletier E."/>
            <person name="Souciet J-L."/>
            <person name="Boekhout T."/>
            <person name="Gabaldon T."/>
            <person name="Wincker P."/>
            <person name="Dujon B."/>
        </authorList>
    </citation>
    <scope>NUCLEOTIDE SEQUENCE</scope>
    <source>
        <strain evidence="4">CBS 1993</strain>
    </source>
</reference>
<dbReference type="PANTHER" id="PTHR11079">
    <property type="entry name" value="CYTOSINE DEAMINASE FAMILY MEMBER"/>
    <property type="match status" value="1"/>
</dbReference>
<dbReference type="Proteomes" id="UP000019384">
    <property type="component" value="Unassembled WGS sequence"/>
</dbReference>
<sequence>MGTKRQKTAHHTINYETLTFDEVLRNVRSLEGPPGEGLIHAWIAEVPASESAKVLSAIREGVDDTVDLKHLKRFVKTANGTLRTLVCSVDHMKRPQLEELLRSVTILNITEELVPGIYPTTKEVSLELSAKYWPISWKGNPLVQELNELKVDVPAVKKNLEYIAKIAKETTGKQLPIVTMMVDSRDPQRRVVSVDSRETNQLAHSVMRCIQEVADHEVERRKLGEERDYLCFGYDVYTTHEPCAMCSMALVHSRVSNLYYVNQSPVTGAIDPQSGSGYCIHRALTLNWKFEAWHWLEELDVDKIAPDVFV</sequence>
<feature type="domain" description="CMP/dCMP-type deaminase" evidence="3">
    <location>
        <begin position="154"/>
        <end position="273"/>
    </location>
</feature>
<dbReference type="GO" id="GO:0005777">
    <property type="term" value="C:peroxisome"/>
    <property type="evidence" value="ECO:0007669"/>
    <property type="project" value="EnsemblFungi"/>
</dbReference>
<evidence type="ECO:0000256" key="1">
    <source>
        <dbReference type="ARBA" id="ARBA00022694"/>
    </source>
</evidence>
<gene>
    <name evidence="4" type="ORF">KUCA_T00005593001</name>
</gene>
<dbReference type="PANTHER" id="PTHR11079:SF156">
    <property type="entry name" value="INACTIVE TRNA-SPECIFIC ADENOSINE DEAMINASE-LIKE PROTEIN 3-RELATED"/>
    <property type="match status" value="1"/>
</dbReference>
<dbReference type="GeneID" id="34522972"/>
<dbReference type="PROSITE" id="PS51747">
    <property type="entry name" value="CYT_DCMP_DEAMINASES_2"/>
    <property type="match status" value="1"/>
</dbReference>
<name>W6MXW6_9ASCO</name>
<accession>W6MXW6</accession>
<organism evidence="4 5">
    <name type="scientific">Kuraishia capsulata CBS 1993</name>
    <dbReference type="NCBI Taxonomy" id="1382522"/>
    <lineage>
        <taxon>Eukaryota</taxon>
        <taxon>Fungi</taxon>
        <taxon>Dikarya</taxon>
        <taxon>Ascomycota</taxon>
        <taxon>Saccharomycotina</taxon>
        <taxon>Pichiomycetes</taxon>
        <taxon>Pichiales</taxon>
        <taxon>Pichiaceae</taxon>
        <taxon>Kuraishia</taxon>
    </lineage>
</organism>
<dbReference type="Pfam" id="PF00383">
    <property type="entry name" value="dCMP_cyt_deam_1"/>
    <property type="match status" value="1"/>
</dbReference>
<reference evidence="4" key="1">
    <citation type="submission" date="2013-12" db="EMBL/GenBank/DDBJ databases">
        <authorList>
            <person name="Genoscope - CEA"/>
        </authorList>
    </citation>
    <scope>NUCLEOTIDE SEQUENCE</scope>
    <source>
        <strain evidence="4">CBS 1993</strain>
    </source>
</reference>
<comment type="similarity">
    <text evidence="2">Belongs to the cytidine and deoxycytidylate deaminase family. ADAT3 subfamily.</text>
</comment>
<keyword evidence="1" id="KW-0819">tRNA processing</keyword>
<evidence type="ECO:0000259" key="3">
    <source>
        <dbReference type="PROSITE" id="PS51747"/>
    </source>
</evidence>
<dbReference type="OrthoDB" id="3180714at2759"/>
<evidence type="ECO:0000313" key="5">
    <source>
        <dbReference type="Proteomes" id="UP000019384"/>
    </source>
</evidence>
<dbReference type="AlphaFoldDB" id="W6MXW6"/>
<dbReference type="InterPro" id="IPR002125">
    <property type="entry name" value="CMP_dCMP_dom"/>
</dbReference>